<dbReference type="AlphaFoldDB" id="A0A7H8Q7J3"/>
<sequence length="235" mass="27665">MKIVLMQPYFFPYIGYFTLIRHSDVFVVFDTAQYIRRGWVHRNRIVGSNGEPIYINASVVKAPQNTPIHQIELSSTLNWKQEILNKIKVYKNIAPHYPEVYPLIEDSINHPASSLSDLNLHALTRICDYLEVPYNFVRLSELEIDFNDVRHPDDWGLKISQYYKADTYINAPGGQEFYSKEKYKKNDIEMLFYKTKLAAYDQKLPVFHPALSIIDVMMFNTKKEIRQMIDDFEVL</sequence>
<dbReference type="InterPro" id="IPR014985">
    <property type="entry name" value="WbqC"/>
</dbReference>
<protein>
    <submittedName>
        <fullName evidence="1">WbqC family protein</fullName>
    </submittedName>
</protein>
<dbReference type="RefSeq" id="WP_036810227.1">
    <property type="nucleotide sequence ID" value="NZ_CP051177.1"/>
</dbReference>
<name>A0A7H8Q7J3_9BACL</name>
<dbReference type="Proteomes" id="UP000509222">
    <property type="component" value="Chromosome"/>
</dbReference>
<keyword evidence="2" id="KW-1185">Reference proteome</keyword>
<evidence type="ECO:0000313" key="2">
    <source>
        <dbReference type="Proteomes" id="UP000509222"/>
    </source>
</evidence>
<evidence type="ECO:0000313" key="1">
    <source>
        <dbReference type="EMBL" id="QKX49491.1"/>
    </source>
</evidence>
<reference evidence="2" key="1">
    <citation type="submission" date="2020-06" db="EMBL/GenBank/DDBJ databases">
        <title>Isolation of Planomicrobium glaciei.</title>
        <authorList>
            <person name="Malisova L."/>
            <person name="Safrankova R."/>
            <person name="Jakubu V."/>
            <person name="Spanelova P."/>
        </authorList>
    </citation>
    <scope>NUCLEOTIDE SEQUENCE [LARGE SCALE GENOMIC DNA]</scope>
    <source>
        <strain evidence="2">NRL-ATB46093</strain>
    </source>
</reference>
<dbReference type="Pfam" id="PF08889">
    <property type="entry name" value="WbqC"/>
    <property type="match status" value="1"/>
</dbReference>
<proteinExistence type="predicted"/>
<accession>A0A7H8Q7J3</accession>
<dbReference type="EMBL" id="CP051177">
    <property type="protein sequence ID" value="QKX49491.1"/>
    <property type="molecule type" value="Genomic_DNA"/>
</dbReference>
<gene>
    <name evidence="1" type="ORF">HF394_02230</name>
</gene>
<organism evidence="1 2">
    <name type="scientific">Planococcus glaciei</name>
    <dbReference type="NCBI Taxonomy" id="459472"/>
    <lineage>
        <taxon>Bacteria</taxon>
        <taxon>Bacillati</taxon>
        <taxon>Bacillota</taxon>
        <taxon>Bacilli</taxon>
        <taxon>Bacillales</taxon>
        <taxon>Caryophanaceae</taxon>
        <taxon>Planococcus</taxon>
    </lineage>
</organism>